<dbReference type="CDD" id="cd07820">
    <property type="entry name" value="SRPBCC_3"/>
    <property type="match status" value="1"/>
</dbReference>
<dbReference type="InterPro" id="IPR023393">
    <property type="entry name" value="START-like_dom_sf"/>
</dbReference>
<reference evidence="2 3" key="1">
    <citation type="submission" date="2024-09" db="EMBL/GenBank/DDBJ databases">
        <title>Paenibacillus zeirhizospherea sp. nov., isolated from surface of the maize (Zea mays) roots in a horticulture field, Hungary.</title>
        <authorList>
            <person name="Marton D."/>
            <person name="Farkas M."/>
            <person name="Bedics A."/>
            <person name="Toth E."/>
            <person name="Tancsics A."/>
            <person name="Boka K."/>
            <person name="Marati G."/>
            <person name="Kriszt B."/>
            <person name="Cserhati M."/>
        </authorList>
    </citation>
    <scope>NUCLEOTIDE SEQUENCE [LARGE SCALE GENOMIC DNA]</scope>
    <source>
        <strain evidence="2 3">JCM 18446</strain>
    </source>
</reference>
<gene>
    <name evidence="2" type="ORF">ACE5LO_05975</name>
</gene>
<organism evidence="2 3">
    <name type="scientific">Paenibacillus medicaginis</name>
    <dbReference type="NCBI Taxonomy" id="1470560"/>
    <lineage>
        <taxon>Bacteria</taxon>
        <taxon>Bacillati</taxon>
        <taxon>Bacillota</taxon>
        <taxon>Bacilli</taxon>
        <taxon>Bacillales</taxon>
        <taxon>Paenibacillaceae</taxon>
        <taxon>Paenibacillus</taxon>
    </lineage>
</organism>
<dbReference type="EMBL" id="JBHIRY010000004">
    <property type="protein sequence ID" value="MFB5759937.1"/>
    <property type="molecule type" value="Genomic_DNA"/>
</dbReference>
<feature type="domain" description="Coenzyme Q-binding protein COQ10 START" evidence="1">
    <location>
        <begin position="10"/>
        <end position="122"/>
    </location>
</feature>
<evidence type="ECO:0000313" key="3">
    <source>
        <dbReference type="Proteomes" id="UP001580430"/>
    </source>
</evidence>
<dbReference type="Pfam" id="PF03364">
    <property type="entry name" value="Polyketide_cyc"/>
    <property type="match status" value="1"/>
</dbReference>
<accession>A0ABV5BXG2</accession>
<evidence type="ECO:0000259" key="1">
    <source>
        <dbReference type="Pfam" id="PF03364"/>
    </source>
</evidence>
<dbReference type="SUPFAM" id="SSF55961">
    <property type="entry name" value="Bet v1-like"/>
    <property type="match status" value="1"/>
</dbReference>
<sequence length="175" mass="20275">MPVIRHDTYIEAPINVCFDLVRDVEIHTRTTSKTKERAVGGVTKGLLKEGDTVTWEATHFGVKQRLTAKVVKMEAPYKFTDVMLKGAFHSFTHTHEFLEHGQGTIMKDTFEYKSPLGIMGKMADKMFLEKYMQQFIIERANELKKIAEAKLHMSQQGVSRWKQRMLDHLRRTGNF</sequence>
<comment type="caution">
    <text evidence="2">The sequence shown here is derived from an EMBL/GenBank/DDBJ whole genome shotgun (WGS) entry which is preliminary data.</text>
</comment>
<dbReference type="Proteomes" id="UP001580430">
    <property type="component" value="Unassembled WGS sequence"/>
</dbReference>
<dbReference type="RefSeq" id="WP_375519115.1">
    <property type="nucleotide sequence ID" value="NZ_JBHIRY010000004.1"/>
</dbReference>
<protein>
    <submittedName>
        <fullName evidence="2">SRPBCC family protein</fullName>
    </submittedName>
</protein>
<dbReference type="Gene3D" id="3.30.530.20">
    <property type="match status" value="1"/>
</dbReference>
<proteinExistence type="predicted"/>
<keyword evidence="3" id="KW-1185">Reference proteome</keyword>
<name>A0ABV5BXG2_9BACL</name>
<dbReference type="InterPro" id="IPR005031">
    <property type="entry name" value="COQ10_START"/>
</dbReference>
<evidence type="ECO:0000313" key="2">
    <source>
        <dbReference type="EMBL" id="MFB5759937.1"/>
    </source>
</evidence>